<dbReference type="RefSeq" id="WP_327775672.1">
    <property type="nucleotide sequence ID" value="NZ_JAYXUG010000030.1"/>
</dbReference>
<feature type="transmembrane region" description="Helical" evidence="1">
    <location>
        <begin position="12"/>
        <end position="36"/>
    </location>
</feature>
<accession>A0ABU6LC78</accession>
<sequence>MILKFVARFIHVLLWLKVVISPVLIGLVISVPICIIYDEINFYVIASFTVIGLIVGVIWAEKIRRTIGLSSFHGRLIATPEIDGHDKTLDIATIDSRKPL</sequence>
<name>A0ABU6LC78_9GAMM</name>
<keyword evidence="1" id="KW-0472">Membrane</keyword>
<keyword evidence="1" id="KW-0812">Transmembrane</keyword>
<evidence type="ECO:0000256" key="1">
    <source>
        <dbReference type="SAM" id="Phobius"/>
    </source>
</evidence>
<dbReference type="Proteomes" id="UP001306119">
    <property type="component" value="Unassembled WGS sequence"/>
</dbReference>
<keyword evidence="3" id="KW-1185">Reference proteome</keyword>
<proteinExistence type="predicted"/>
<keyword evidence="1" id="KW-1133">Transmembrane helix</keyword>
<protein>
    <submittedName>
        <fullName evidence="2">Uncharacterized protein</fullName>
    </submittedName>
</protein>
<gene>
    <name evidence="2" type="ORF">VXS06_18900</name>
</gene>
<organism evidence="2 3">
    <name type="scientific">Photobacterium toruni</name>
    <dbReference type="NCBI Taxonomy" id="1935446"/>
    <lineage>
        <taxon>Bacteria</taxon>
        <taxon>Pseudomonadati</taxon>
        <taxon>Pseudomonadota</taxon>
        <taxon>Gammaproteobacteria</taxon>
        <taxon>Vibrionales</taxon>
        <taxon>Vibrionaceae</taxon>
        <taxon>Photobacterium</taxon>
    </lineage>
</organism>
<dbReference type="EMBL" id="JAYXUG010000030">
    <property type="protein sequence ID" value="MEC6833838.1"/>
    <property type="molecule type" value="Genomic_DNA"/>
</dbReference>
<evidence type="ECO:0000313" key="2">
    <source>
        <dbReference type="EMBL" id="MEC6833838.1"/>
    </source>
</evidence>
<evidence type="ECO:0000313" key="3">
    <source>
        <dbReference type="Proteomes" id="UP001306119"/>
    </source>
</evidence>
<reference evidence="2 3" key="1">
    <citation type="submission" date="2024-01" db="EMBL/GenBank/DDBJ databases">
        <title>Active colonisers of the gastrointestinal tract of Atlantic salmon farmed in a warm water region.</title>
        <authorList>
            <person name="Bowman J.P."/>
        </authorList>
    </citation>
    <scope>NUCLEOTIDE SEQUENCE [LARGE SCALE GENOMIC DNA]</scope>
    <source>
        <strain evidence="2 3">S3MW1</strain>
    </source>
</reference>
<comment type="caution">
    <text evidence="2">The sequence shown here is derived from an EMBL/GenBank/DDBJ whole genome shotgun (WGS) entry which is preliminary data.</text>
</comment>
<feature type="transmembrane region" description="Helical" evidence="1">
    <location>
        <begin position="42"/>
        <end position="60"/>
    </location>
</feature>